<keyword evidence="1" id="KW-0812">Transmembrane</keyword>
<evidence type="ECO:0000313" key="2">
    <source>
        <dbReference type="EMBL" id="OPZ92669.1"/>
    </source>
</evidence>
<dbReference type="Proteomes" id="UP000485484">
    <property type="component" value="Unassembled WGS sequence"/>
</dbReference>
<accession>A0A1V5MHI3</accession>
<feature type="transmembrane region" description="Helical" evidence="1">
    <location>
        <begin position="29"/>
        <end position="53"/>
    </location>
</feature>
<proteinExistence type="predicted"/>
<organism evidence="2">
    <name type="scientific">candidate division TA06 bacterium ADurb.Bin417</name>
    <dbReference type="NCBI Taxonomy" id="1852828"/>
    <lineage>
        <taxon>Bacteria</taxon>
        <taxon>Bacteria division TA06</taxon>
    </lineage>
</organism>
<reference evidence="2" key="1">
    <citation type="submission" date="2017-02" db="EMBL/GenBank/DDBJ databases">
        <title>Delving into the versatile metabolic prowess of the omnipresent phylum Bacteroidetes.</title>
        <authorList>
            <person name="Nobu M.K."/>
            <person name="Mei R."/>
            <person name="Narihiro T."/>
            <person name="Kuroda K."/>
            <person name="Liu W.-T."/>
        </authorList>
    </citation>
    <scope>NUCLEOTIDE SEQUENCE</scope>
    <source>
        <strain evidence="2">ADurb.Bin417</strain>
    </source>
</reference>
<keyword evidence="1" id="KW-1133">Transmembrane helix</keyword>
<dbReference type="Gene3D" id="6.10.340.10">
    <property type="match status" value="1"/>
</dbReference>
<gene>
    <name evidence="2" type="ORF">BWY73_00697</name>
</gene>
<protein>
    <submittedName>
        <fullName evidence="2">HAMP domain protein</fullName>
    </submittedName>
</protein>
<dbReference type="AlphaFoldDB" id="A0A1V5MHI3"/>
<keyword evidence="1" id="KW-0472">Membrane</keyword>
<feature type="transmembrane region" description="Helical" evidence="1">
    <location>
        <begin position="73"/>
        <end position="96"/>
    </location>
</feature>
<evidence type="ECO:0000256" key="1">
    <source>
        <dbReference type="SAM" id="Phobius"/>
    </source>
</evidence>
<comment type="caution">
    <text evidence="2">The sequence shown here is derived from an EMBL/GenBank/DDBJ whole genome shotgun (WGS) entry which is preliminary data.</text>
</comment>
<sequence>MDQKNEVKSRPKFKRSFWRIINKTVQIRYSLVVIWLIIIALMLGGMVTYLTVWNLLLEIPIHDPAALEQLQRQVLRLLTLEFLIGGVVLVVLAGVLELRILHRICGPLFRLEQLMGQLAEGKLPKHPLVFREKDFFYNLAESFNRAVEAIRCGKKFE</sequence>
<dbReference type="EMBL" id="MWAK01000078">
    <property type="protein sequence ID" value="OPZ92669.1"/>
    <property type="molecule type" value="Genomic_DNA"/>
</dbReference>
<name>A0A1V5MHI3_UNCT6</name>